<evidence type="ECO:0000313" key="1">
    <source>
        <dbReference type="EMBL" id="CCA14467.1"/>
    </source>
</evidence>
<dbReference type="PANTHER" id="PTHR16231">
    <property type="entry name" value="COMM DOMAIN-CONTAINING PROTEIN 4-8 FAMILY MEMBER"/>
    <property type="match status" value="1"/>
</dbReference>
<dbReference type="InterPro" id="IPR047155">
    <property type="entry name" value="COMMD4/6/7/8"/>
</dbReference>
<gene>
    <name evidence="1" type="primary">AlNc14C4G538</name>
    <name evidence="1" type="ORF">ALNC14_006100</name>
</gene>
<sequence>MKFRFCGNIEPPDWIQSSVPIFAQKSPEDLTSLTKCALNEFTGEHAVPSLSTENDDDTDTMIAWISFVLEHAAKYDITGAELQAELLQLGMKQEHTTALSKAFTNASESIREFLATKRFQFAKLDRLELKIENDSGICGSISSKLDVAVHMSLDVTEKCDKFARKERIECKVDSDKFSVLYQHLLQAQETLSELSERGEAE</sequence>
<protein>
    <submittedName>
        <fullName evidence="1">Uncharacterized protein AlNc14C4G538</fullName>
    </submittedName>
</protein>
<dbReference type="AlphaFoldDB" id="F0W096"/>
<name>F0W096_9STRA</name>
<reference evidence="1" key="1">
    <citation type="journal article" date="2011" name="PLoS Biol.">
        <title>Gene gain and loss during evolution of obligate parasitism in the white rust pathogen of Arabidopsis thaliana.</title>
        <authorList>
            <person name="Kemen E."/>
            <person name="Gardiner A."/>
            <person name="Schultz-Larsen T."/>
            <person name="Kemen A.C."/>
            <person name="Balmuth A.L."/>
            <person name="Robert-Seilaniantz A."/>
            <person name="Bailey K."/>
            <person name="Holub E."/>
            <person name="Studholme D.J."/>
            <person name="Maclean D."/>
            <person name="Jones J.D."/>
        </authorList>
    </citation>
    <scope>NUCLEOTIDE SEQUENCE</scope>
</reference>
<accession>F0W096</accession>
<organism evidence="1">
    <name type="scientific">Albugo laibachii Nc14</name>
    <dbReference type="NCBI Taxonomy" id="890382"/>
    <lineage>
        <taxon>Eukaryota</taxon>
        <taxon>Sar</taxon>
        <taxon>Stramenopiles</taxon>
        <taxon>Oomycota</taxon>
        <taxon>Peronosporomycetes</taxon>
        <taxon>Albuginales</taxon>
        <taxon>Albuginaceae</taxon>
        <taxon>Albugo</taxon>
    </lineage>
</organism>
<proteinExistence type="predicted"/>
<reference evidence="1" key="2">
    <citation type="submission" date="2011-02" db="EMBL/GenBank/DDBJ databases">
        <authorList>
            <person name="MacLean D."/>
        </authorList>
    </citation>
    <scope>NUCLEOTIDE SEQUENCE</scope>
</reference>
<dbReference type="EMBL" id="FR824049">
    <property type="protein sequence ID" value="CCA14467.1"/>
    <property type="molecule type" value="Genomic_DNA"/>
</dbReference>
<dbReference type="PANTHER" id="PTHR16231:SF4">
    <property type="entry name" value="COMM DOMAIN-CONTAINING PROTEIN 4"/>
    <property type="match status" value="1"/>
</dbReference>
<dbReference type="HOGENOM" id="CLU_095496_0_0_1"/>
<dbReference type="Pfam" id="PF21672">
    <property type="entry name" value="COMM_HN"/>
    <property type="match status" value="1"/>
</dbReference>